<dbReference type="FunFam" id="2.10.90.10:FF:000018">
    <property type="entry name" value="Spatzle 4"/>
    <property type="match status" value="1"/>
</dbReference>
<organism evidence="8 9">
    <name type="scientific">Tetranychus urticae</name>
    <name type="common">Two-spotted spider mite</name>
    <dbReference type="NCBI Taxonomy" id="32264"/>
    <lineage>
        <taxon>Eukaryota</taxon>
        <taxon>Metazoa</taxon>
        <taxon>Ecdysozoa</taxon>
        <taxon>Arthropoda</taxon>
        <taxon>Chelicerata</taxon>
        <taxon>Arachnida</taxon>
        <taxon>Acari</taxon>
        <taxon>Acariformes</taxon>
        <taxon>Trombidiformes</taxon>
        <taxon>Prostigmata</taxon>
        <taxon>Eleutherengona</taxon>
        <taxon>Raphignathae</taxon>
        <taxon>Tetranychoidea</taxon>
        <taxon>Tetranychidae</taxon>
        <taxon>Tetranychus</taxon>
    </lineage>
</organism>
<evidence type="ECO:0000259" key="7">
    <source>
        <dbReference type="Pfam" id="PF16077"/>
    </source>
</evidence>
<comment type="subunit">
    <text evidence="1">Homodimer; disulfide-linked.</text>
</comment>
<dbReference type="eggNOG" id="ENOG502R7GT">
    <property type="taxonomic scope" value="Eukaryota"/>
</dbReference>
<reference evidence="9" key="1">
    <citation type="submission" date="2011-08" db="EMBL/GenBank/DDBJ databases">
        <authorList>
            <person name="Rombauts S."/>
        </authorList>
    </citation>
    <scope>NUCLEOTIDE SEQUENCE</scope>
    <source>
        <strain evidence="9">London</strain>
    </source>
</reference>
<keyword evidence="4" id="KW-0325">Glycoprotein</keyword>
<dbReference type="GO" id="GO:0008083">
    <property type="term" value="F:growth factor activity"/>
    <property type="evidence" value="ECO:0007669"/>
    <property type="project" value="TreeGrafter"/>
</dbReference>
<dbReference type="SUPFAM" id="SSF57501">
    <property type="entry name" value="Cystine-knot cytokines"/>
    <property type="match status" value="1"/>
</dbReference>
<dbReference type="GO" id="GO:0005121">
    <property type="term" value="F:Toll binding"/>
    <property type="evidence" value="ECO:0007669"/>
    <property type="project" value="TreeGrafter"/>
</dbReference>
<dbReference type="InterPro" id="IPR032104">
    <property type="entry name" value="Spaetzle"/>
</dbReference>
<dbReference type="EMBL" id="CAEY01000040">
    <property type="status" value="NOT_ANNOTATED_CDS"/>
    <property type="molecule type" value="Genomic_DNA"/>
</dbReference>
<dbReference type="GO" id="GO:0021556">
    <property type="term" value="P:central nervous system formation"/>
    <property type="evidence" value="ECO:0007669"/>
    <property type="project" value="TreeGrafter"/>
</dbReference>
<keyword evidence="2 6" id="KW-0732">Signal</keyword>
<feature type="domain" description="Spaetzle" evidence="7">
    <location>
        <begin position="342"/>
        <end position="431"/>
    </location>
</feature>
<name>T1KG10_TETUR</name>
<dbReference type="Proteomes" id="UP000015104">
    <property type="component" value="Unassembled WGS sequence"/>
</dbReference>
<feature type="region of interest" description="Disordered" evidence="5">
    <location>
        <begin position="207"/>
        <end position="238"/>
    </location>
</feature>
<evidence type="ECO:0000256" key="6">
    <source>
        <dbReference type="SAM" id="SignalP"/>
    </source>
</evidence>
<protein>
    <recommendedName>
        <fullName evidence="7">Spaetzle domain-containing protein</fullName>
    </recommendedName>
</protein>
<feature type="chain" id="PRO_5004580666" description="Spaetzle domain-containing protein" evidence="6">
    <location>
        <begin position="22"/>
        <end position="475"/>
    </location>
</feature>
<feature type="compositionally biased region" description="Basic and acidic residues" evidence="5">
    <location>
        <begin position="148"/>
        <end position="158"/>
    </location>
</feature>
<keyword evidence="3" id="KW-1015">Disulfide bond</keyword>
<accession>T1KG10</accession>
<feature type="compositionally biased region" description="Polar residues" evidence="5">
    <location>
        <begin position="277"/>
        <end position="296"/>
    </location>
</feature>
<evidence type="ECO:0000313" key="8">
    <source>
        <dbReference type="EnsemblMetazoa" id="tetur10g05070.1"/>
    </source>
</evidence>
<evidence type="ECO:0000256" key="3">
    <source>
        <dbReference type="ARBA" id="ARBA00023157"/>
    </source>
</evidence>
<dbReference type="InterPro" id="IPR052444">
    <property type="entry name" value="Spz/Toll_ligand-like"/>
</dbReference>
<reference evidence="8" key="2">
    <citation type="submission" date="2015-06" db="UniProtKB">
        <authorList>
            <consortium name="EnsemblMetazoa"/>
        </authorList>
    </citation>
    <scope>IDENTIFICATION</scope>
</reference>
<dbReference type="HOGENOM" id="CLU_533434_0_0_1"/>
<evidence type="ECO:0000256" key="5">
    <source>
        <dbReference type="SAM" id="MobiDB-lite"/>
    </source>
</evidence>
<evidence type="ECO:0000256" key="2">
    <source>
        <dbReference type="ARBA" id="ARBA00022729"/>
    </source>
</evidence>
<sequence length="475" mass="54061">MLIPFIFEVITVLFNITPILAQSTCGPKVSARLLMDIPCDMSKSNFCELSGTIYPWAAVRRYIYENQGLLRRMYGDQRHYQILTNEIQDLREKYDNVFINNKETKFYESNHIFNHQTPFNKYQPQFRPRSFFLEQGEEDNEEDTVLGEQDKKVESKRDDVVTSVVKSVNETQTSSIDNRTVSSENNVHSDVKTVNNETNYNQAFNLAENSEDGDNKESTTIQTPSDILTSTNVQNSPSDSEYLEAAMTTTPDYNSPPTESLDPGMTIAERFYMVASNEQKAPETSPSTISMSNGHETSSTSTSSAAPNPLTDNGSSEESNNSQPSQPSITPDPEQPKSKGVNACPVREEVIAPYWANNTRGEILALLNVYPFEQYVHWEKCAHENSQMFCRDGCRCEQQYRLHRLLAFDPKNECRGIFADWFRFPSCCVCICYDLPESNIFYRTTKRKSRFRIPLPDLLGFKTPVALHDPIKGSN</sequence>
<feature type="region of interest" description="Disordered" evidence="5">
    <location>
        <begin position="277"/>
        <end position="342"/>
    </location>
</feature>
<feature type="compositionally biased region" description="Acidic residues" evidence="5">
    <location>
        <begin position="135"/>
        <end position="145"/>
    </location>
</feature>
<feature type="compositionally biased region" description="Polar residues" evidence="5">
    <location>
        <begin position="218"/>
        <end position="238"/>
    </location>
</feature>
<evidence type="ECO:0000313" key="9">
    <source>
        <dbReference type="Proteomes" id="UP000015104"/>
    </source>
</evidence>
<dbReference type="EnsemblMetazoa" id="tetur10g05070.1">
    <property type="protein sequence ID" value="tetur10g05070.1"/>
    <property type="gene ID" value="tetur10g05070"/>
</dbReference>
<dbReference type="PANTHER" id="PTHR23199:SF5">
    <property type="entry name" value="PROTEIN SPAETZLE 4"/>
    <property type="match status" value="1"/>
</dbReference>
<feature type="signal peptide" evidence="6">
    <location>
        <begin position="1"/>
        <end position="21"/>
    </location>
</feature>
<dbReference type="InterPro" id="IPR029034">
    <property type="entry name" value="Cystine-knot_cytokine"/>
</dbReference>
<proteinExistence type="predicted"/>
<feature type="region of interest" description="Disordered" evidence="5">
    <location>
        <begin position="135"/>
        <end position="158"/>
    </location>
</feature>
<dbReference type="PANTHER" id="PTHR23199">
    <property type="entry name" value="NEUROTROPHIN 1-RELATED"/>
    <property type="match status" value="1"/>
</dbReference>
<dbReference type="Gene3D" id="2.10.90.10">
    <property type="entry name" value="Cystine-knot cytokines"/>
    <property type="match status" value="1"/>
</dbReference>
<dbReference type="STRING" id="32264.T1KG10"/>
<dbReference type="Pfam" id="PF16077">
    <property type="entry name" value="Spaetzle"/>
    <property type="match status" value="1"/>
</dbReference>
<evidence type="ECO:0000256" key="1">
    <source>
        <dbReference type="ARBA" id="ARBA00011748"/>
    </source>
</evidence>
<keyword evidence="9" id="KW-1185">Reference proteome</keyword>
<feature type="compositionally biased region" description="Low complexity" evidence="5">
    <location>
        <begin position="316"/>
        <end position="328"/>
    </location>
</feature>
<dbReference type="GO" id="GO:0005615">
    <property type="term" value="C:extracellular space"/>
    <property type="evidence" value="ECO:0007669"/>
    <property type="project" value="UniProtKB-ARBA"/>
</dbReference>
<evidence type="ECO:0000256" key="4">
    <source>
        <dbReference type="ARBA" id="ARBA00023180"/>
    </source>
</evidence>
<dbReference type="GO" id="GO:0045087">
    <property type="term" value="P:innate immune response"/>
    <property type="evidence" value="ECO:0007669"/>
    <property type="project" value="TreeGrafter"/>
</dbReference>
<dbReference type="AlphaFoldDB" id="T1KG10"/>